<keyword evidence="19" id="KW-1185">Reference proteome</keyword>
<evidence type="ECO:0000256" key="10">
    <source>
        <dbReference type="ARBA" id="ARBA00022989"/>
    </source>
</evidence>
<evidence type="ECO:0000256" key="7">
    <source>
        <dbReference type="ARBA" id="ARBA00022723"/>
    </source>
</evidence>
<keyword evidence="15 17" id="KW-0275">Fatty acid biosynthesis</keyword>
<dbReference type="RefSeq" id="XP_006750757.2">
    <property type="nucleotide sequence ID" value="XM_006750694.2"/>
</dbReference>
<evidence type="ECO:0000313" key="20">
    <source>
        <dbReference type="RefSeq" id="XP_006750757.2"/>
    </source>
</evidence>
<evidence type="ECO:0000256" key="18">
    <source>
        <dbReference type="SAM" id="Phobius"/>
    </source>
</evidence>
<accession>A0A2U3Z426</accession>
<keyword evidence="13" id="KW-0443">Lipid metabolism</keyword>
<gene>
    <name evidence="20" type="primary">LOC102742475</name>
</gene>
<dbReference type="GeneID" id="102742475"/>
<keyword evidence="10 18" id="KW-1133">Transmembrane helix</keyword>
<dbReference type="InterPro" id="IPR015876">
    <property type="entry name" value="Acyl-CoA_DS"/>
</dbReference>
<reference evidence="20" key="1">
    <citation type="submission" date="2025-08" db="UniProtKB">
        <authorList>
            <consortium name="RefSeq"/>
        </authorList>
    </citation>
    <scope>IDENTIFICATION</scope>
    <source>
        <tissue evidence="20">Liver</tissue>
    </source>
</reference>
<keyword evidence="6 17" id="KW-0812">Transmembrane</keyword>
<dbReference type="GO" id="GO:0070542">
    <property type="term" value="P:response to fatty acid"/>
    <property type="evidence" value="ECO:0007669"/>
    <property type="project" value="TreeGrafter"/>
</dbReference>
<dbReference type="GO" id="GO:0006636">
    <property type="term" value="P:unsaturated fatty acid biosynthetic process"/>
    <property type="evidence" value="ECO:0007669"/>
    <property type="project" value="TreeGrafter"/>
</dbReference>
<keyword evidence="5 17" id="KW-0444">Lipid biosynthesis</keyword>
<dbReference type="AlphaFoldDB" id="A0A2U3Z426"/>
<dbReference type="OrthoDB" id="10260134at2759"/>
<dbReference type="STRING" id="9713.A0A2U3Z426"/>
<dbReference type="PRINTS" id="PR00075">
    <property type="entry name" value="FACDDSATRASE"/>
</dbReference>
<dbReference type="CDD" id="cd03505">
    <property type="entry name" value="Delta9-FADS-like"/>
    <property type="match status" value="1"/>
</dbReference>
<dbReference type="Proteomes" id="UP000245341">
    <property type="component" value="Unplaced"/>
</dbReference>
<name>A0A2U3Z426_LEPWE</name>
<evidence type="ECO:0000256" key="15">
    <source>
        <dbReference type="ARBA" id="ARBA00023160"/>
    </source>
</evidence>
<dbReference type="GO" id="GO:1903966">
    <property type="term" value="P:monounsaturated fatty acid biosynthetic process"/>
    <property type="evidence" value="ECO:0007669"/>
    <property type="project" value="TreeGrafter"/>
</dbReference>
<evidence type="ECO:0000256" key="14">
    <source>
        <dbReference type="ARBA" id="ARBA00023136"/>
    </source>
</evidence>
<dbReference type="EC" id="1.14.19.1" evidence="4"/>
<evidence type="ECO:0000256" key="8">
    <source>
        <dbReference type="ARBA" id="ARBA00022824"/>
    </source>
</evidence>
<evidence type="ECO:0000256" key="9">
    <source>
        <dbReference type="ARBA" id="ARBA00022832"/>
    </source>
</evidence>
<evidence type="ECO:0000256" key="17">
    <source>
        <dbReference type="RuleBase" id="RU000581"/>
    </source>
</evidence>
<evidence type="ECO:0000256" key="12">
    <source>
        <dbReference type="ARBA" id="ARBA00023004"/>
    </source>
</evidence>
<keyword evidence="8" id="KW-0256">Endoplasmic reticulum</keyword>
<proteinExistence type="inferred from homology"/>
<evidence type="ECO:0000256" key="13">
    <source>
        <dbReference type="ARBA" id="ARBA00023098"/>
    </source>
</evidence>
<comment type="domain">
    <text evidence="17">The histidine box domains are involved in binding the catalytic metal ions.</text>
</comment>
<dbReference type="PANTHER" id="PTHR11351:SF102">
    <property type="entry name" value="STEAROYL-COA DESATURASE"/>
    <property type="match status" value="1"/>
</dbReference>
<keyword evidence="9" id="KW-0276">Fatty acid metabolism</keyword>
<comment type="cofactor">
    <cofactor evidence="1 17">
        <name>Fe(2+)</name>
        <dbReference type="ChEBI" id="CHEBI:29033"/>
    </cofactor>
</comment>
<dbReference type="GO" id="GO:0032896">
    <property type="term" value="F:palmitoyl-CoA 9-desaturase activity"/>
    <property type="evidence" value="ECO:0007669"/>
    <property type="project" value="TreeGrafter"/>
</dbReference>
<keyword evidence="12" id="KW-0408">Iron</keyword>
<evidence type="ECO:0000313" key="19">
    <source>
        <dbReference type="Proteomes" id="UP000245341"/>
    </source>
</evidence>
<evidence type="ECO:0000256" key="3">
    <source>
        <dbReference type="ARBA" id="ARBA00009295"/>
    </source>
</evidence>
<evidence type="ECO:0000256" key="5">
    <source>
        <dbReference type="ARBA" id="ARBA00022516"/>
    </source>
</evidence>
<keyword evidence="14 18" id="KW-0472">Membrane</keyword>
<keyword evidence="11 17" id="KW-0560">Oxidoreductase</keyword>
<comment type="subcellular location">
    <subcellularLocation>
        <location evidence="2">Endoplasmic reticulum membrane</location>
        <topology evidence="2">Multi-pass membrane protein</topology>
    </subcellularLocation>
</comment>
<dbReference type="PANTHER" id="PTHR11351">
    <property type="entry name" value="ACYL-COA DESATURASE"/>
    <property type="match status" value="1"/>
</dbReference>
<keyword evidence="7" id="KW-0479">Metal-binding</keyword>
<evidence type="ECO:0000256" key="2">
    <source>
        <dbReference type="ARBA" id="ARBA00004477"/>
    </source>
</evidence>
<evidence type="ECO:0000256" key="4">
    <source>
        <dbReference type="ARBA" id="ARBA00012620"/>
    </source>
</evidence>
<comment type="catalytic activity">
    <reaction evidence="16">
        <text>octadecanoyl-CoA + 2 Fe(II)-[cytochrome b5] + O2 + 2 H(+) = (9Z)-octadecenoyl-CoA + 2 Fe(III)-[cytochrome b5] + 2 H2O</text>
        <dbReference type="Rhea" id="RHEA:19721"/>
        <dbReference type="Rhea" id="RHEA-COMP:10438"/>
        <dbReference type="Rhea" id="RHEA-COMP:10439"/>
        <dbReference type="ChEBI" id="CHEBI:15377"/>
        <dbReference type="ChEBI" id="CHEBI:15378"/>
        <dbReference type="ChEBI" id="CHEBI:15379"/>
        <dbReference type="ChEBI" id="CHEBI:29033"/>
        <dbReference type="ChEBI" id="CHEBI:29034"/>
        <dbReference type="ChEBI" id="CHEBI:57387"/>
        <dbReference type="ChEBI" id="CHEBI:57394"/>
        <dbReference type="EC" id="1.14.19.1"/>
    </reaction>
</comment>
<dbReference type="GO" id="GO:0004768">
    <property type="term" value="F:stearoyl-CoA 9-desaturase activity"/>
    <property type="evidence" value="ECO:0007669"/>
    <property type="project" value="UniProtKB-EC"/>
</dbReference>
<evidence type="ECO:0000256" key="16">
    <source>
        <dbReference type="ARBA" id="ARBA00047947"/>
    </source>
</evidence>
<organism evidence="19 20">
    <name type="scientific">Leptonychotes weddellii</name>
    <name type="common">Weddell seal</name>
    <name type="synonym">Otaria weddellii</name>
    <dbReference type="NCBI Taxonomy" id="9713"/>
    <lineage>
        <taxon>Eukaryota</taxon>
        <taxon>Metazoa</taxon>
        <taxon>Chordata</taxon>
        <taxon>Craniata</taxon>
        <taxon>Vertebrata</taxon>
        <taxon>Euteleostomi</taxon>
        <taxon>Mammalia</taxon>
        <taxon>Eutheria</taxon>
        <taxon>Laurasiatheria</taxon>
        <taxon>Carnivora</taxon>
        <taxon>Caniformia</taxon>
        <taxon>Pinnipedia</taxon>
        <taxon>Phocidae</taxon>
        <taxon>Monachinae</taxon>
        <taxon>Lobodontini</taxon>
        <taxon>Leptonychotes</taxon>
    </lineage>
</organism>
<dbReference type="GO" id="GO:0005506">
    <property type="term" value="F:iron ion binding"/>
    <property type="evidence" value="ECO:0007669"/>
    <property type="project" value="TreeGrafter"/>
</dbReference>
<evidence type="ECO:0000256" key="1">
    <source>
        <dbReference type="ARBA" id="ARBA00001954"/>
    </source>
</evidence>
<evidence type="ECO:0000256" key="6">
    <source>
        <dbReference type="ARBA" id="ARBA00022692"/>
    </source>
</evidence>
<feature type="non-terminal residue" evidence="20">
    <location>
        <position position="1"/>
    </location>
</feature>
<feature type="transmembrane region" description="Helical" evidence="18">
    <location>
        <begin position="65"/>
        <end position="85"/>
    </location>
</feature>
<sequence length="207" mass="23651">LTTSFSKNWDILERFPPQSPLSLPWATQCSSRREETAPPVAEENEVGPRALLSPLTRRLVSRCRYYKPGILLMCFILPTLVPWYFWGETFLHSLFVATFLRYAIVLNATWLVNSAAHLYGYRPYDKNISPRENILVSLGAAGEGFHNYHHSFPYDYSASEYRWHINFTTFFIDCMAALGLAYDRKKVSKAVVLARIKRTGDGSSKSG</sequence>
<dbReference type="GO" id="GO:0005789">
    <property type="term" value="C:endoplasmic reticulum membrane"/>
    <property type="evidence" value="ECO:0007669"/>
    <property type="project" value="UniProtKB-SubCell"/>
</dbReference>
<dbReference type="KEGG" id="lww:102742475"/>
<dbReference type="PROSITE" id="PS00476">
    <property type="entry name" value="FATTY_ACID_DESATUR_1"/>
    <property type="match status" value="1"/>
</dbReference>
<protein>
    <recommendedName>
        <fullName evidence="4">stearoyl-CoA 9-desaturase</fullName>
        <ecNumber evidence="4">1.14.19.1</ecNumber>
    </recommendedName>
</protein>
<dbReference type="InterPro" id="IPR001522">
    <property type="entry name" value="FADS-1_CS"/>
</dbReference>
<evidence type="ECO:0000256" key="11">
    <source>
        <dbReference type="ARBA" id="ARBA00023002"/>
    </source>
</evidence>
<comment type="similarity">
    <text evidence="3 17">Belongs to the fatty acid desaturase type 1 family.</text>
</comment>